<evidence type="ECO:0000313" key="3">
    <source>
        <dbReference type="Proteomes" id="UP001597467"/>
    </source>
</evidence>
<gene>
    <name evidence="2" type="ORF">ACFSSB_03355</name>
</gene>
<evidence type="ECO:0000256" key="1">
    <source>
        <dbReference type="SAM" id="SignalP"/>
    </source>
</evidence>
<dbReference type="Proteomes" id="UP001597467">
    <property type="component" value="Unassembled WGS sequence"/>
</dbReference>
<name>A0ABW5K0L4_9FLAO</name>
<keyword evidence="3" id="KW-1185">Reference proteome</keyword>
<organism evidence="2 3">
    <name type="scientific">Lacinutrix gracilariae</name>
    <dbReference type="NCBI Taxonomy" id="1747198"/>
    <lineage>
        <taxon>Bacteria</taxon>
        <taxon>Pseudomonadati</taxon>
        <taxon>Bacteroidota</taxon>
        <taxon>Flavobacteriia</taxon>
        <taxon>Flavobacteriales</taxon>
        <taxon>Flavobacteriaceae</taxon>
        <taxon>Lacinutrix</taxon>
    </lineage>
</organism>
<dbReference type="RefSeq" id="WP_379900953.1">
    <property type="nucleotide sequence ID" value="NZ_JBHULM010000007.1"/>
</dbReference>
<sequence>MKTKLFISLMLILASCGASKITNSKPIFTHINLYQYGKIELGDDINKFNNLIETKENRIYLKENVFGRSNSIELISNANNELTEFIFDYGNNISLESKITEYNYLGVPKRKDSKAIWNDKKTEFSIYQLNGSVFSKMKKIN</sequence>
<feature type="signal peptide" evidence="1">
    <location>
        <begin position="1"/>
        <end position="20"/>
    </location>
</feature>
<keyword evidence="1" id="KW-0732">Signal</keyword>
<evidence type="ECO:0008006" key="4">
    <source>
        <dbReference type="Google" id="ProtNLM"/>
    </source>
</evidence>
<evidence type="ECO:0000313" key="2">
    <source>
        <dbReference type="EMBL" id="MFD2541341.1"/>
    </source>
</evidence>
<accession>A0ABW5K0L4</accession>
<proteinExistence type="predicted"/>
<feature type="chain" id="PRO_5046126477" description="Lipoprotein" evidence="1">
    <location>
        <begin position="21"/>
        <end position="141"/>
    </location>
</feature>
<reference evidence="3" key="1">
    <citation type="journal article" date="2019" name="Int. J. Syst. Evol. Microbiol.">
        <title>The Global Catalogue of Microorganisms (GCM) 10K type strain sequencing project: providing services to taxonomists for standard genome sequencing and annotation.</title>
        <authorList>
            <consortium name="The Broad Institute Genomics Platform"/>
            <consortium name="The Broad Institute Genome Sequencing Center for Infectious Disease"/>
            <person name="Wu L."/>
            <person name="Ma J."/>
        </authorList>
    </citation>
    <scope>NUCLEOTIDE SEQUENCE [LARGE SCALE GENOMIC DNA]</scope>
    <source>
        <strain evidence="3">KCTC 42808</strain>
    </source>
</reference>
<comment type="caution">
    <text evidence="2">The sequence shown here is derived from an EMBL/GenBank/DDBJ whole genome shotgun (WGS) entry which is preliminary data.</text>
</comment>
<dbReference type="EMBL" id="JBHULM010000007">
    <property type="protein sequence ID" value="MFD2541341.1"/>
    <property type="molecule type" value="Genomic_DNA"/>
</dbReference>
<protein>
    <recommendedName>
        <fullName evidence="4">Lipoprotein</fullName>
    </recommendedName>
</protein>
<dbReference type="PROSITE" id="PS51257">
    <property type="entry name" value="PROKAR_LIPOPROTEIN"/>
    <property type="match status" value="1"/>
</dbReference>